<feature type="domain" description="AB hydrolase-1" evidence="7">
    <location>
        <begin position="1"/>
        <end position="162"/>
    </location>
</feature>
<dbReference type="EC" id="3.1.1.89" evidence="2"/>
<organism evidence="8 9">
    <name type="scientific">Neolecta irregularis (strain DAH-3)</name>
    <dbReference type="NCBI Taxonomy" id="1198029"/>
    <lineage>
        <taxon>Eukaryota</taxon>
        <taxon>Fungi</taxon>
        <taxon>Dikarya</taxon>
        <taxon>Ascomycota</taxon>
        <taxon>Taphrinomycotina</taxon>
        <taxon>Neolectales</taxon>
        <taxon>Neolectaceae</taxon>
        <taxon>Neolecta</taxon>
    </lineage>
</organism>
<evidence type="ECO:0000313" key="8">
    <source>
        <dbReference type="EMBL" id="OLL21858.1"/>
    </source>
</evidence>
<dbReference type="InterPro" id="IPR029058">
    <property type="entry name" value="AB_hydrolase_fold"/>
</dbReference>
<accession>A0A1U7LGV7</accession>
<dbReference type="InterPro" id="IPR000073">
    <property type="entry name" value="AB_hydrolase_1"/>
</dbReference>
<evidence type="ECO:0000256" key="3">
    <source>
        <dbReference type="ARBA" id="ARBA00020672"/>
    </source>
</evidence>
<protein>
    <recommendedName>
        <fullName evidence="3">Protein phosphatase methylesterase 1</fullName>
        <ecNumber evidence="2">3.1.1.89</ecNumber>
    </recommendedName>
</protein>
<name>A0A1U7LGV7_NEOID</name>
<gene>
    <name evidence="8" type="ORF">NEOLI_000461</name>
</gene>
<dbReference type="EMBL" id="LXFE01004217">
    <property type="protein sequence ID" value="OLL21858.1"/>
    <property type="molecule type" value="Genomic_DNA"/>
</dbReference>
<keyword evidence="9" id="KW-1185">Reference proteome</keyword>
<dbReference type="InterPro" id="IPR016812">
    <property type="entry name" value="PPase_methylesterase_euk"/>
</dbReference>
<keyword evidence="4" id="KW-0719">Serine esterase</keyword>
<evidence type="ECO:0000256" key="6">
    <source>
        <dbReference type="ARBA" id="ARBA00049203"/>
    </source>
</evidence>
<evidence type="ECO:0000313" key="9">
    <source>
        <dbReference type="Proteomes" id="UP000186594"/>
    </source>
</evidence>
<evidence type="ECO:0000256" key="4">
    <source>
        <dbReference type="ARBA" id="ARBA00022487"/>
    </source>
</evidence>
<evidence type="ECO:0000256" key="1">
    <source>
        <dbReference type="ARBA" id="ARBA00008645"/>
    </source>
</evidence>
<evidence type="ECO:0000259" key="7">
    <source>
        <dbReference type="Pfam" id="PF12697"/>
    </source>
</evidence>
<dbReference type="OMA" id="NHANTIT"/>
<dbReference type="Proteomes" id="UP000186594">
    <property type="component" value="Unassembled WGS sequence"/>
</dbReference>
<keyword evidence="5" id="KW-0378">Hydrolase</keyword>
<proteinExistence type="inferred from homology"/>
<dbReference type="Pfam" id="PF12697">
    <property type="entry name" value="Abhydrolase_6"/>
    <property type="match status" value="1"/>
</dbReference>
<dbReference type="Gene3D" id="3.40.50.1820">
    <property type="entry name" value="alpha/beta hydrolase"/>
    <property type="match status" value="1"/>
</dbReference>
<dbReference type="GO" id="GO:0051723">
    <property type="term" value="F:protein methylesterase activity"/>
    <property type="evidence" value="ECO:0007669"/>
    <property type="project" value="UniProtKB-EC"/>
</dbReference>
<comment type="caution">
    <text evidence="8">The sequence shown here is derived from an EMBL/GenBank/DDBJ whole genome shotgun (WGS) entry which is preliminary data.</text>
</comment>
<evidence type="ECO:0000256" key="5">
    <source>
        <dbReference type="ARBA" id="ARBA00022801"/>
    </source>
</evidence>
<dbReference type="SUPFAM" id="SSF53474">
    <property type="entry name" value="alpha/beta-Hydrolases"/>
    <property type="match status" value="1"/>
</dbReference>
<dbReference type="PANTHER" id="PTHR14189:SF0">
    <property type="entry name" value="PROTEIN PHOSPHATASE METHYLESTERASE 1"/>
    <property type="match status" value="1"/>
</dbReference>
<dbReference type="PANTHER" id="PTHR14189">
    <property type="entry name" value="PROTEIN PHOSPHATASE METHYLESTERASE-1 RELATED"/>
    <property type="match status" value="1"/>
</dbReference>
<dbReference type="OrthoDB" id="194865at2759"/>
<comment type="catalytic activity">
    <reaction evidence="6">
        <text>[phosphatase 2A protein]-C-terminal L-leucine methyl ester + H2O = [phosphatase 2A protein]-C-terminal L-leucine + methanol + H(+)</text>
        <dbReference type="Rhea" id="RHEA:48548"/>
        <dbReference type="Rhea" id="RHEA-COMP:12134"/>
        <dbReference type="Rhea" id="RHEA-COMP:12135"/>
        <dbReference type="ChEBI" id="CHEBI:15377"/>
        <dbReference type="ChEBI" id="CHEBI:15378"/>
        <dbReference type="ChEBI" id="CHEBI:17790"/>
        <dbReference type="ChEBI" id="CHEBI:90516"/>
        <dbReference type="ChEBI" id="CHEBI:90517"/>
        <dbReference type="EC" id="3.1.1.89"/>
    </reaction>
</comment>
<reference evidence="8 9" key="1">
    <citation type="submission" date="2016-04" db="EMBL/GenBank/DDBJ databases">
        <title>Evolutionary innovation and constraint leading to complex multicellularity in the Ascomycota.</title>
        <authorList>
            <person name="Cisse O."/>
            <person name="Nguyen A."/>
            <person name="Hewitt D.A."/>
            <person name="Jedd G."/>
            <person name="Stajich J.E."/>
        </authorList>
    </citation>
    <scope>NUCLEOTIDE SEQUENCE [LARGE SCALE GENOMIC DNA]</scope>
    <source>
        <strain evidence="8 9">DAH-3</strain>
    </source>
</reference>
<dbReference type="STRING" id="1198029.A0A1U7LGV7"/>
<evidence type="ECO:0000256" key="2">
    <source>
        <dbReference type="ARBA" id="ARBA00013111"/>
    </source>
</evidence>
<dbReference type="AlphaFoldDB" id="A0A1U7LGV7"/>
<sequence>MGGAVVTHVAISNKLPSILAVAVLDVVEGSAIDALGKMSVYLANRPSQFDSLERAIGWHIKSRTLRNPESAQVSVPPLLYPDESNWRWRVDVVQTQPFWEEWFHDLSLKFLSMTCGKLLILAGTDRLDKTLLIGQMQGKFQLSILPEAGHFVHEDEPGKVAQLLMQLWHNYAGLSLPKQL</sequence>
<comment type="similarity">
    <text evidence="1">Belongs to the AB hydrolase superfamily.</text>
</comment>